<dbReference type="AlphaFoldDB" id="A0A4P6ZZS7"/>
<dbReference type="GO" id="GO:0016740">
    <property type="term" value="F:transferase activity"/>
    <property type="evidence" value="ECO:0007669"/>
    <property type="project" value="UniProtKB-KW"/>
</dbReference>
<dbReference type="InterPro" id="IPR001173">
    <property type="entry name" value="Glyco_trans_2-like"/>
</dbReference>
<dbReference type="Gene3D" id="3.90.550.10">
    <property type="entry name" value="Spore Coat Polysaccharide Biosynthesis Protein SpsA, Chain A"/>
    <property type="match status" value="1"/>
</dbReference>
<accession>A0A4P6ZZS7</accession>
<comment type="similarity">
    <text evidence="1">Belongs to the glycosyltransferase 2 family.</text>
</comment>
<evidence type="ECO:0000259" key="3">
    <source>
        <dbReference type="Pfam" id="PF00535"/>
    </source>
</evidence>
<dbReference type="Pfam" id="PF00535">
    <property type="entry name" value="Glycos_transf_2"/>
    <property type="match status" value="1"/>
</dbReference>
<dbReference type="CDD" id="cd00761">
    <property type="entry name" value="Glyco_tranf_GTA_type"/>
    <property type="match status" value="1"/>
</dbReference>
<keyword evidence="4" id="KW-0808">Transferase</keyword>
<dbReference type="KEGG" id="panc:E2636_13020"/>
<feature type="transmembrane region" description="Helical" evidence="2">
    <location>
        <begin position="271"/>
        <end position="287"/>
    </location>
</feature>
<evidence type="ECO:0000313" key="4">
    <source>
        <dbReference type="EMBL" id="QBP42012.1"/>
    </source>
</evidence>
<dbReference type="SUPFAM" id="SSF53448">
    <property type="entry name" value="Nucleotide-diphospho-sugar transferases"/>
    <property type="match status" value="1"/>
</dbReference>
<keyword evidence="2" id="KW-1133">Transmembrane helix</keyword>
<name>A0A4P6ZZS7_9BACL</name>
<dbReference type="EMBL" id="CP038015">
    <property type="protein sequence ID" value="QBP42012.1"/>
    <property type="molecule type" value="Genomic_DNA"/>
</dbReference>
<dbReference type="PANTHER" id="PTHR22916">
    <property type="entry name" value="GLYCOSYLTRANSFERASE"/>
    <property type="match status" value="1"/>
</dbReference>
<evidence type="ECO:0000256" key="2">
    <source>
        <dbReference type="SAM" id="Phobius"/>
    </source>
</evidence>
<protein>
    <submittedName>
        <fullName evidence="4">Glycosyltransferase family 2 protein</fullName>
    </submittedName>
</protein>
<dbReference type="OrthoDB" id="9810303at2"/>
<proteinExistence type="inferred from homology"/>
<organism evidence="4 5">
    <name type="scientific">Paenisporosarcina antarctica</name>
    <dbReference type="NCBI Taxonomy" id="417367"/>
    <lineage>
        <taxon>Bacteria</taxon>
        <taxon>Bacillati</taxon>
        <taxon>Bacillota</taxon>
        <taxon>Bacilli</taxon>
        <taxon>Bacillales</taxon>
        <taxon>Caryophanaceae</taxon>
        <taxon>Paenisporosarcina</taxon>
    </lineage>
</organism>
<evidence type="ECO:0000256" key="1">
    <source>
        <dbReference type="ARBA" id="ARBA00006739"/>
    </source>
</evidence>
<keyword evidence="2" id="KW-0472">Membrane</keyword>
<feature type="domain" description="Glycosyltransferase 2-like" evidence="3">
    <location>
        <begin position="6"/>
        <end position="166"/>
    </location>
</feature>
<sequence length="300" mass="34934">MMPIITVFTPTYNRAHTLHKCYESLKRQTNKNFIWLIIDDGSIDETQNIVDRWTNECIDFEIKYIYKINGGMHTAHNLAYEHANTELTMCVDSDDYLADNAVEIILEHWHKFGGNCYAGMVGLDAFINGNIVGKSFPPNLKEEKFRNIHRSFSGDKKFIYRTEVFKSYPPYPVFVEEKLTPLSWKYFLIDNKKDLLIINKVLCYVEYLDDGSSNNIIDSYKKNPRGFLELRKVSMIMESPFHRKFISASQYVMGSIMIRNNAFIKESPKKVMTILAIPIGVIMYLNLMSTKRKRLNSSLK</sequence>
<dbReference type="InterPro" id="IPR029044">
    <property type="entry name" value="Nucleotide-diphossugar_trans"/>
</dbReference>
<gene>
    <name evidence="4" type="ORF">E2636_13020</name>
</gene>
<dbReference type="Proteomes" id="UP000294292">
    <property type="component" value="Chromosome"/>
</dbReference>
<evidence type="ECO:0000313" key="5">
    <source>
        <dbReference type="Proteomes" id="UP000294292"/>
    </source>
</evidence>
<reference evidence="4 5" key="1">
    <citation type="submission" date="2019-03" db="EMBL/GenBank/DDBJ databases">
        <title>Complete genome sequence of Paenisporosarcina antarctica CGMCC 1.6503T.</title>
        <authorList>
            <person name="Rong J.-C."/>
            <person name="Chi N.-Y."/>
            <person name="Zhang Q.-F."/>
        </authorList>
    </citation>
    <scope>NUCLEOTIDE SEQUENCE [LARGE SCALE GENOMIC DNA]</scope>
    <source>
        <strain evidence="4 5">CGMCC 1.6503</strain>
    </source>
</reference>
<keyword evidence="5" id="KW-1185">Reference proteome</keyword>
<keyword evidence="2" id="KW-0812">Transmembrane</keyword>